<evidence type="ECO:0000313" key="2">
    <source>
        <dbReference type="EMBL" id="CUA74640.1"/>
    </source>
</evidence>
<feature type="compositionally biased region" description="Polar residues" evidence="1">
    <location>
        <begin position="1"/>
        <end position="10"/>
    </location>
</feature>
<name>A0A0K6G836_9AGAM</name>
<dbReference type="Proteomes" id="UP000044841">
    <property type="component" value="Unassembled WGS sequence"/>
</dbReference>
<feature type="compositionally biased region" description="Basic and acidic residues" evidence="1">
    <location>
        <begin position="12"/>
        <end position="25"/>
    </location>
</feature>
<feature type="region of interest" description="Disordered" evidence="1">
    <location>
        <begin position="1"/>
        <end position="61"/>
    </location>
</feature>
<dbReference type="AlphaFoldDB" id="A0A0K6G836"/>
<proteinExistence type="predicted"/>
<sequence length="391" mass="43911">MSTPSVNNLAQRLERLKVDHLKTDGDASSETDSNPSDDSHSNDGSTGNSSLEKGELPCPQSPISKGGEYEVSWELVQILTHERSFFLDYDGRDQELGMYCWAMVHNFESQIWRVNVIHDRFRFQLHDRVLHSSFTNDTAFITGYQLVLPSQRTNRVLFKLPAFTRITLYDDIMAAYQRLQGTNDIHYTTLMRYNVSFPSPPTTTPIIDANSMLLQSIPEHDPFSMQSDPRMNQGHPASGLVVTEGAQFIPGQYHHDQAPVTFGSTTPVGGGNMASNEVEMLMDVGDTTPTTDEVRNFTTTFRRDGPGKGAQVIVCLHCLPGSDRRRITSDLRPWNLTRHLLIDFGIKDFQCDECSPPRDFTFKDQLERHVAKRHCIRPKSGDGAACPSGSQ</sequence>
<evidence type="ECO:0008006" key="4">
    <source>
        <dbReference type="Google" id="ProtNLM"/>
    </source>
</evidence>
<accession>A0A0K6G836</accession>
<gene>
    <name evidence="2" type="ORF">RSOLAG22IIIB_05648</name>
</gene>
<dbReference type="Gene3D" id="3.30.160.60">
    <property type="entry name" value="Classic Zinc Finger"/>
    <property type="match status" value="1"/>
</dbReference>
<keyword evidence="3" id="KW-1185">Reference proteome</keyword>
<protein>
    <recommendedName>
        <fullName evidence="4">C2H2-type domain-containing protein</fullName>
    </recommendedName>
</protein>
<evidence type="ECO:0000313" key="3">
    <source>
        <dbReference type="Proteomes" id="UP000044841"/>
    </source>
</evidence>
<evidence type="ECO:0000256" key="1">
    <source>
        <dbReference type="SAM" id="MobiDB-lite"/>
    </source>
</evidence>
<dbReference type="EMBL" id="CYGV01001467">
    <property type="protein sequence ID" value="CUA74640.1"/>
    <property type="molecule type" value="Genomic_DNA"/>
</dbReference>
<organism evidence="2 3">
    <name type="scientific">Rhizoctonia solani</name>
    <dbReference type="NCBI Taxonomy" id="456999"/>
    <lineage>
        <taxon>Eukaryota</taxon>
        <taxon>Fungi</taxon>
        <taxon>Dikarya</taxon>
        <taxon>Basidiomycota</taxon>
        <taxon>Agaricomycotina</taxon>
        <taxon>Agaricomycetes</taxon>
        <taxon>Cantharellales</taxon>
        <taxon>Ceratobasidiaceae</taxon>
        <taxon>Rhizoctonia</taxon>
    </lineage>
</organism>
<reference evidence="2 3" key="1">
    <citation type="submission" date="2015-07" db="EMBL/GenBank/DDBJ databases">
        <authorList>
            <person name="Noorani M."/>
        </authorList>
    </citation>
    <scope>NUCLEOTIDE SEQUENCE [LARGE SCALE GENOMIC DNA]</scope>
    <source>
        <strain evidence="2">BBA 69670</strain>
    </source>
</reference>